<evidence type="ECO:0000256" key="1">
    <source>
        <dbReference type="ARBA" id="ARBA00009067"/>
    </source>
</evidence>
<dbReference type="Pfam" id="PF02517">
    <property type="entry name" value="Rce1-like"/>
    <property type="match status" value="1"/>
</dbReference>
<dbReference type="GO" id="GO:0004175">
    <property type="term" value="F:endopeptidase activity"/>
    <property type="evidence" value="ECO:0007669"/>
    <property type="project" value="UniProtKB-ARBA"/>
</dbReference>
<protein>
    <submittedName>
        <fullName evidence="4">Protease</fullName>
    </submittedName>
</protein>
<evidence type="ECO:0000313" key="5">
    <source>
        <dbReference type="Proteomes" id="UP000198604"/>
    </source>
</evidence>
<dbReference type="OrthoDB" id="324900at2"/>
<dbReference type="GO" id="GO:0006508">
    <property type="term" value="P:proteolysis"/>
    <property type="evidence" value="ECO:0007669"/>
    <property type="project" value="UniProtKB-KW"/>
</dbReference>
<reference evidence="5" key="1">
    <citation type="submission" date="2015-03" db="EMBL/GenBank/DDBJ databases">
        <authorList>
            <person name="Urmite Genomes"/>
        </authorList>
    </citation>
    <scope>NUCLEOTIDE SEQUENCE [LARGE SCALE GENOMIC DNA]</scope>
    <source>
        <strain evidence="5">FF10</strain>
    </source>
</reference>
<dbReference type="Proteomes" id="UP000198604">
    <property type="component" value="Unassembled WGS sequence"/>
</dbReference>
<dbReference type="PANTHER" id="PTHR39430:SF1">
    <property type="entry name" value="PROTEASE"/>
    <property type="match status" value="1"/>
</dbReference>
<comment type="similarity">
    <text evidence="1">Belongs to the UPF0177 family.</text>
</comment>
<name>A0A0E4H576_9STRE</name>
<sequence length="292" mass="32446">MMLDKINLPFNQTTLAAQRSPGKDRRSLDFIALVYAFSDMILSWILNSVFKLDFISAHLIAYIPVSFLTVWFALKKIRMTPSALGMNPRTSLKPYLPGVLLAVLSLVLIWCLLWISGGLSFSWSKDLNRTLLFILLLGFICQGFMEEFLCRGLLQTQLAIRFGMLFAILVNSLVFGLLHVSNNSASLISVSNTILNGLVFSLMYYYHDNIWFVAGFHSAWNFVLGPILGIAVSGMPMPTSLMVSSLDPDKAFWSGGIYGFEAGFLVTLLSLVLVTVYGVLVAKKYGLLKRSG</sequence>
<feature type="transmembrane region" description="Helical" evidence="2">
    <location>
        <begin position="257"/>
        <end position="282"/>
    </location>
</feature>
<keyword evidence="4" id="KW-0378">Hydrolase</keyword>
<keyword evidence="5" id="KW-1185">Reference proteome</keyword>
<feature type="transmembrane region" description="Helical" evidence="2">
    <location>
        <begin position="95"/>
        <end position="115"/>
    </location>
</feature>
<feature type="domain" description="CAAX prenyl protease 2/Lysostaphin resistance protein A-like" evidence="3">
    <location>
        <begin position="130"/>
        <end position="223"/>
    </location>
</feature>
<feature type="transmembrane region" description="Helical" evidence="2">
    <location>
        <begin position="52"/>
        <end position="74"/>
    </location>
</feature>
<evidence type="ECO:0000256" key="2">
    <source>
        <dbReference type="SAM" id="Phobius"/>
    </source>
</evidence>
<evidence type="ECO:0000259" key="3">
    <source>
        <dbReference type="Pfam" id="PF02517"/>
    </source>
</evidence>
<dbReference type="AlphaFoldDB" id="A0A0E4H576"/>
<dbReference type="PANTHER" id="PTHR39430">
    <property type="entry name" value="MEMBRANE-ASSOCIATED PROTEASE-RELATED"/>
    <property type="match status" value="1"/>
</dbReference>
<dbReference type="STRING" id="1608583.BN1356_01212"/>
<keyword evidence="2" id="KW-0472">Membrane</keyword>
<evidence type="ECO:0000313" key="4">
    <source>
        <dbReference type="EMBL" id="CQR24858.1"/>
    </source>
</evidence>
<organism evidence="4 5">
    <name type="scientific">Streptococcus varani</name>
    <dbReference type="NCBI Taxonomy" id="1608583"/>
    <lineage>
        <taxon>Bacteria</taxon>
        <taxon>Bacillati</taxon>
        <taxon>Bacillota</taxon>
        <taxon>Bacilli</taxon>
        <taxon>Lactobacillales</taxon>
        <taxon>Streptococcaceae</taxon>
        <taxon>Streptococcus</taxon>
    </lineage>
</organism>
<dbReference type="GO" id="GO:0080120">
    <property type="term" value="P:CAAX-box protein maturation"/>
    <property type="evidence" value="ECO:0007669"/>
    <property type="project" value="UniProtKB-ARBA"/>
</dbReference>
<feature type="transmembrane region" description="Helical" evidence="2">
    <location>
        <begin position="158"/>
        <end position="178"/>
    </location>
</feature>
<keyword evidence="4" id="KW-0645">Protease</keyword>
<keyword evidence="2" id="KW-1133">Transmembrane helix</keyword>
<feature type="transmembrane region" description="Helical" evidence="2">
    <location>
        <begin position="28"/>
        <end position="46"/>
    </location>
</feature>
<feature type="transmembrane region" description="Helical" evidence="2">
    <location>
        <begin position="218"/>
        <end position="237"/>
    </location>
</feature>
<feature type="transmembrane region" description="Helical" evidence="2">
    <location>
        <begin position="127"/>
        <end position="146"/>
    </location>
</feature>
<gene>
    <name evidence="4" type="ORF">BN1356_01212</name>
</gene>
<dbReference type="InterPro" id="IPR003675">
    <property type="entry name" value="Rce1/LyrA-like_dom"/>
</dbReference>
<proteinExistence type="inferred from homology"/>
<accession>A0A0E4H576</accession>
<dbReference type="EMBL" id="CTEN01000002">
    <property type="protein sequence ID" value="CQR24858.1"/>
    <property type="molecule type" value="Genomic_DNA"/>
</dbReference>
<keyword evidence="2" id="KW-0812">Transmembrane</keyword>
<feature type="transmembrane region" description="Helical" evidence="2">
    <location>
        <begin position="184"/>
        <end position="206"/>
    </location>
</feature>